<reference evidence="1" key="1">
    <citation type="submission" date="2019-03" db="EMBL/GenBank/DDBJ databases">
        <title>Single cell metagenomics reveals metabolic interactions within the superorganism composed of flagellate Streblomastix strix and complex community of Bacteroidetes bacteria on its surface.</title>
        <authorList>
            <person name="Treitli S.C."/>
            <person name="Kolisko M."/>
            <person name="Husnik F."/>
            <person name="Keeling P."/>
            <person name="Hampl V."/>
        </authorList>
    </citation>
    <scope>NUCLEOTIDE SEQUENCE</scope>
    <source>
        <strain evidence="1">STM</strain>
    </source>
</reference>
<evidence type="ECO:0000313" key="1">
    <source>
        <dbReference type="EMBL" id="KAA6317744.1"/>
    </source>
</evidence>
<sequence length="313" mass="35749">MKRCLYLSLLFFVFITARASGENDKQGIIRIKSVKFALPLVEQWISGYAKVNPDARIVIVDKDAAAAAEEIDIQLLISDDVQKDSLHSNHFYSSVGRYAILPIAGKNNVLLNELNKKKLNSKRLKELFFEKDFADDDYDEPTKDKYNATVYSGYNSSSVTQPFAVHFGYEPSNVKGKKISGDDIYLINAVQKDTTGVSFNNLNYIFDLNSRQLKKEIVILPLDLKKEYNEILAESNLDKLIGLLEDKGIELIPVEEISFVSQNHVNPEVKNFLQWVLSEGQAYNHQFGFLNLDTKTLNRQKEQVETHLFTYNY</sequence>
<name>A0A5J4QA17_9ZZZZ</name>
<accession>A0A5J4QA17</accession>
<proteinExistence type="predicted"/>
<dbReference type="AlphaFoldDB" id="A0A5J4QA17"/>
<dbReference type="SUPFAM" id="SSF53850">
    <property type="entry name" value="Periplasmic binding protein-like II"/>
    <property type="match status" value="1"/>
</dbReference>
<gene>
    <name evidence="1" type="ORF">EZS27_032149</name>
</gene>
<organism evidence="1">
    <name type="scientific">termite gut metagenome</name>
    <dbReference type="NCBI Taxonomy" id="433724"/>
    <lineage>
        <taxon>unclassified sequences</taxon>
        <taxon>metagenomes</taxon>
        <taxon>organismal metagenomes</taxon>
    </lineage>
</organism>
<dbReference type="EMBL" id="SNRY01004421">
    <property type="protein sequence ID" value="KAA6317744.1"/>
    <property type="molecule type" value="Genomic_DNA"/>
</dbReference>
<protein>
    <submittedName>
        <fullName evidence="1">Uncharacterized protein</fullName>
    </submittedName>
</protein>
<comment type="caution">
    <text evidence="1">The sequence shown here is derived from an EMBL/GenBank/DDBJ whole genome shotgun (WGS) entry which is preliminary data.</text>
</comment>